<evidence type="ECO:0000256" key="1">
    <source>
        <dbReference type="ARBA" id="ARBA00022679"/>
    </source>
</evidence>
<dbReference type="CDD" id="cd04301">
    <property type="entry name" value="NAT_SF"/>
    <property type="match status" value="1"/>
</dbReference>
<proteinExistence type="predicted"/>
<dbReference type="RefSeq" id="WP_224612728.1">
    <property type="nucleotide sequence ID" value="NZ_JAIQXV010000033.1"/>
</dbReference>
<evidence type="ECO:0000259" key="4">
    <source>
        <dbReference type="PROSITE" id="PS51186"/>
    </source>
</evidence>
<dbReference type="EMBL" id="JBHSWB010000001">
    <property type="protein sequence ID" value="MFC6661086.1"/>
    <property type="molecule type" value="Genomic_DNA"/>
</dbReference>
<dbReference type="Proteomes" id="UP001596317">
    <property type="component" value="Unassembled WGS sequence"/>
</dbReference>
<evidence type="ECO:0000256" key="3">
    <source>
        <dbReference type="SAM" id="MobiDB-lite"/>
    </source>
</evidence>
<dbReference type="SUPFAM" id="SSF55729">
    <property type="entry name" value="Acyl-CoA N-acyltransferases (Nat)"/>
    <property type="match status" value="1"/>
</dbReference>
<dbReference type="Gene3D" id="3.40.630.30">
    <property type="match status" value="1"/>
</dbReference>
<evidence type="ECO:0000313" key="6">
    <source>
        <dbReference type="Proteomes" id="UP001596317"/>
    </source>
</evidence>
<feature type="domain" description="N-acetyltransferase" evidence="4">
    <location>
        <begin position="2"/>
        <end position="156"/>
    </location>
</feature>
<dbReference type="Pfam" id="PF00583">
    <property type="entry name" value="Acetyltransf_1"/>
    <property type="match status" value="1"/>
</dbReference>
<keyword evidence="6" id="KW-1185">Reference proteome</keyword>
<evidence type="ECO:0000313" key="5">
    <source>
        <dbReference type="EMBL" id="MFC6661086.1"/>
    </source>
</evidence>
<dbReference type="PANTHER" id="PTHR43877">
    <property type="entry name" value="AMINOALKYLPHOSPHONATE N-ACETYLTRANSFERASE-RELATED-RELATED"/>
    <property type="match status" value="1"/>
</dbReference>
<keyword evidence="2 5" id="KW-0012">Acyltransferase</keyword>
<dbReference type="InterPro" id="IPR050832">
    <property type="entry name" value="Bact_Acetyltransf"/>
</dbReference>
<feature type="region of interest" description="Disordered" evidence="3">
    <location>
        <begin position="121"/>
        <end position="146"/>
    </location>
</feature>
<name>A0ABW1ZLM4_9DEIO</name>
<accession>A0ABW1ZLM4</accession>
<dbReference type="InterPro" id="IPR000182">
    <property type="entry name" value="GNAT_dom"/>
</dbReference>
<dbReference type="PROSITE" id="PS51186">
    <property type="entry name" value="GNAT"/>
    <property type="match status" value="1"/>
</dbReference>
<dbReference type="InterPro" id="IPR016181">
    <property type="entry name" value="Acyl_CoA_acyltransferase"/>
</dbReference>
<dbReference type="EC" id="2.3.1.-" evidence="5"/>
<organism evidence="5 6">
    <name type="scientific">Deinococcus multiflagellatus</name>
    <dbReference type="NCBI Taxonomy" id="1656887"/>
    <lineage>
        <taxon>Bacteria</taxon>
        <taxon>Thermotogati</taxon>
        <taxon>Deinococcota</taxon>
        <taxon>Deinococci</taxon>
        <taxon>Deinococcales</taxon>
        <taxon>Deinococcaceae</taxon>
        <taxon>Deinococcus</taxon>
    </lineage>
</organism>
<reference evidence="6" key="1">
    <citation type="journal article" date="2019" name="Int. J. Syst. Evol. Microbiol.">
        <title>The Global Catalogue of Microorganisms (GCM) 10K type strain sequencing project: providing services to taxonomists for standard genome sequencing and annotation.</title>
        <authorList>
            <consortium name="The Broad Institute Genomics Platform"/>
            <consortium name="The Broad Institute Genome Sequencing Center for Infectious Disease"/>
            <person name="Wu L."/>
            <person name="Ma J."/>
        </authorList>
    </citation>
    <scope>NUCLEOTIDE SEQUENCE [LARGE SCALE GENOMIC DNA]</scope>
    <source>
        <strain evidence="6">CCUG 63830</strain>
    </source>
</reference>
<protein>
    <submittedName>
        <fullName evidence="5">GNAT family N-acetyltransferase</fullName>
        <ecNumber evidence="5">2.3.1.-</ecNumber>
    </submittedName>
</protein>
<dbReference type="GO" id="GO:0016746">
    <property type="term" value="F:acyltransferase activity"/>
    <property type="evidence" value="ECO:0007669"/>
    <property type="project" value="UniProtKB-KW"/>
</dbReference>
<sequence>MIEFAPVSPRTALATRTLLLAGLRERFDPLREEYLGDVPGLPDTSAAPRLLLVGTVQGQPVCCGAVSPEEGQTWRLERVSVHPDWRGRGLAQGLLAQLKAEARARGARRLVLTTRAGWTSATPLSRSKGFPPTHQDEHAYTDGSGSTALHVQKVLQ</sequence>
<gene>
    <name evidence="5" type="ORF">ACFP90_12600</name>
</gene>
<comment type="caution">
    <text evidence="5">The sequence shown here is derived from an EMBL/GenBank/DDBJ whole genome shotgun (WGS) entry which is preliminary data.</text>
</comment>
<evidence type="ECO:0000256" key="2">
    <source>
        <dbReference type="ARBA" id="ARBA00023315"/>
    </source>
</evidence>
<keyword evidence="1 5" id="KW-0808">Transferase</keyword>